<evidence type="ECO:0000313" key="2">
    <source>
        <dbReference type="EMBL" id="KAF5805732.1"/>
    </source>
</evidence>
<gene>
    <name evidence="2" type="ORF">HanXRQr2_Chr05g0212931</name>
</gene>
<dbReference type="Proteomes" id="UP000215914">
    <property type="component" value="Unassembled WGS sequence"/>
</dbReference>
<sequence>MYGISFSLQPDILEIIVPAAGKLGALGDPSWEAAKTAPAIVVVAGKNKKIEKPVTVVVKQIVSGIFRPRIRKSEYYVIVSDTLEGLGVPVSSSGVGGSSACTEPTIGQKRKGDIAAAGGSKRATLRRPRAVVLSTCMPAVSVGNLIDPTRLRGDNEVEEDKKQKSLVQENVSSSGAAGKGDADQPLIQPTEMNLDYYYHNCFGVRGLNIHASPCNVMQVDVMTDPSLCREALKGFGPPVEAVRLKAGGRESLYHQLALHLVGGSLVRNAVLDE</sequence>
<proteinExistence type="predicted"/>
<reference evidence="2" key="2">
    <citation type="submission" date="2020-06" db="EMBL/GenBank/DDBJ databases">
        <title>Helianthus annuus Genome sequencing and assembly Release 2.</title>
        <authorList>
            <person name="Gouzy J."/>
            <person name="Langlade N."/>
            <person name="Munos S."/>
        </authorList>
    </citation>
    <scope>NUCLEOTIDE SEQUENCE</scope>
    <source>
        <tissue evidence="2">Leaves</tissue>
    </source>
</reference>
<feature type="compositionally biased region" description="Polar residues" evidence="1">
    <location>
        <begin position="165"/>
        <end position="175"/>
    </location>
</feature>
<organism evidence="2 3">
    <name type="scientific">Helianthus annuus</name>
    <name type="common">Common sunflower</name>
    <dbReference type="NCBI Taxonomy" id="4232"/>
    <lineage>
        <taxon>Eukaryota</taxon>
        <taxon>Viridiplantae</taxon>
        <taxon>Streptophyta</taxon>
        <taxon>Embryophyta</taxon>
        <taxon>Tracheophyta</taxon>
        <taxon>Spermatophyta</taxon>
        <taxon>Magnoliopsida</taxon>
        <taxon>eudicotyledons</taxon>
        <taxon>Gunneridae</taxon>
        <taxon>Pentapetalae</taxon>
        <taxon>asterids</taxon>
        <taxon>campanulids</taxon>
        <taxon>Asterales</taxon>
        <taxon>Asteraceae</taxon>
        <taxon>Asteroideae</taxon>
        <taxon>Heliantheae alliance</taxon>
        <taxon>Heliantheae</taxon>
        <taxon>Helianthus</taxon>
    </lineage>
</organism>
<feature type="region of interest" description="Disordered" evidence="1">
    <location>
        <begin position="154"/>
        <end position="184"/>
    </location>
</feature>
<name>A0A9K3NM61_HELAN</name>
<dbReference type="EMBL" id="MNCJ02000320">
    <property type="protein sequence ID" value="KAF5805732.1"/>
    <property type="molecule type" value="Genomic_DNA"/>
</dbReference>
<dbReference type="Gramene" id="mRNA:HanXRQr2_Chr05g0212931">
    <property type="protein sequence ID" value="mRNA:HanXRQr2_Chr05g0212931"/>
    <property type="gene ID" value="HanXRQr2_Chr05g0212931"/>
</dbReference>
<keyword evidence="3" id="KW-1185">Reference proteome</keyword>
<evidence type="ECO:0000256" key="1">
    <source>
        <dbReference type="SAM" id="MobiDB-lite"/>
    </source>
</evidence>
<feature type="compositionally biased region" description="Basic and acidic residues" evidence="1">
    <location>
        <begin position="154"/>
        <end position="163"/>
    </location>
</feature>
<protein>
    <submittedName>
        <fullName evidence="2">Uncharacterized protein</fullName>
    </submittedName>
</protein>
<reference evidence="2" key="1">
    <citation type="journal article" date="2017" name="Nature">
        <title>The sunflower genome provides insights into oil metabolism, flowering and Asterid evolution.</title>
        <authorList>
            <person name="Badouin H."/>
            <person name="Gouzy J."/>
            <person name="Grassa C.J."/>
            <person name="Murat F."/>
            <person name="Staton S.E."/>
            <person name="Cottret L."/>
            <person name="Lelandais-Briere C."/>
            <person name="Owens G.L."/>
            <person name="Carrere S."/>
            <person name="Mayjonade B."/>
            <person name="Legrand L."/>
            <person name="Gill N."/>
            <person name="Kane N.C."/>
            <person name="Bowers J.E."/>
            <person name="Hubner S."/>
            <person name="Bellec A."/>
            <person name="Berard A."/>
            <person name="Berges H."/>
            <person name="Blanchet N."/>
            <person name="Boniface M.C."/>
            <person name="Brunel D."/>
            <person name="Catrice O."/>
            <person name="Chaidir N."/>
            <person name="Claudel C."/>
            <person name="Donnadieu C."/>
            <person name="Faraut T."/>
            <person name="Fievet G."/>
            <person name="Helmstetter N."/>
            <person name="King M."/>
            <person name="Knapp S.J."/>
            <person name="Lai Z."/>
            <person name="Le Paslier M.C."/>
            <person name="Lippi Y."/>
            <person name="Lorenzon L."/>
            <person name="Mandel J.R."/>
            <person name="Marage G."/>
            <person name="Marchand G."/>
            <person name="Marquand E."/>
            <person name="Bret-Mestries E."/>
            <person name="Morien E."/>
            <person name="Nambeesan S."/>
            <person name="Nguyen T."/>
            <person name="Pegot-Espagnet P."/>
            <person name="Pouilly N."/>
            <person name="Raftis F."/>
            <person name="Sallet E."/>
            <person name="Schiex T."/>
            <person name="Thomas J."/>
            <person name="Vandecasteele C."/>
            <person name="Vares D."/>
            <person name="Vear F."/>
            <person name="Vautrin S."/>
            <person name="Crespi M."/>
            <person name="Mangin B."/>
            <person name="Burke J.M."/>
            <person name="Salse J."/>
            <person name="Munos S."/>
            <person name="Vincourt P."/>
            <person name="Rieseberg L.H."/>
            <person name="Langlade N.B."/>
        </authorList>
    </citation>
    <scope>NUCLEOTIDE SEQUENCE</scope>
    <source>
        <tissue evidence="2">Leaves</tissue>
    </source>
</reference>
<dbReference type="AlphaFoldDB" id="A0A9K3NM61"/>
<accession>A0A9K3NM61</accession>
<evidence type="ECO:0000313" key="3">
    <source>
        <dbReference type="Proteomes" id="UP000215914"/>
    </source>
</evidence>
<comment type="caution">
    <text evidence="2">The sequence shown here is derived from an EMBL/GenBank/DDBJ whole genome shotgun (WGS) entry which is preliminary data.</text>
</comment>